<dbReference type="GO" id="GO:0006355">
    <property type="term" value="P:regulation of DNA-templated transcription"/>
    <property type="evidence" value="ECO:0007669"/>
    <property type="project" value="InterPro"/>
</dbReference>
<keyword evidence="3" id="KW-0804">Transcription</keyword>
<name>A0A921DQP9_9BACT</name>
<dbReference type="Gene3D" id="1.10.10.10">
    <property type="entry name" value="Winged helix-like DNA-binding domain superfamily/Winged helix DNA-binding domain"/>
    <property type="match status" value="1"/>
</dbReference>
<proteinExistence type="predicted"/>
<dbReference type="PROSITE" id="PS50042">
    <property type="entry name" value="CNMP_BINDING_3"/>
    <property type="match status" value="1"/>
</dbReference>
<dbReference type="CDD" id="cd00038">
    <property type="entry name" value="CAP_ED"/>
    <property type="match status" value="1"/>
</dbReference>
<dbReference type="AlphaFoldDB" id="A0A921DQP9"/>
<accession>A0A921DQP9</accession>
<gene>
    <name evidence="6" type="ORF">K8W16_00865</name>
</gene>
<evidence type="ECO:0000313" key="7">
    <source>
        <dbReference type="Proteomes" id="UP000698963"/>
    </source>
</evidence>
<dbReference type="PROSITE" id="PS51063">
    <property type="entry name" value="HTH_CRP_2"/>
    <property type="match status" value="1"/>
</dbReference>
<dbReference type="InterPro" id="IPR036388">
    <property type="entry name" value="WH-like_DNA-bd_sf"/>
</dbReference>
<dbReference type="InterPro" id="IPR014710">
    <property type="entry name" value="RmlC-like_jellyroll"/>
</dbReference>
<evidence type="ECO:0000256" key="1">
    <source>
        <dbReference type="ARBA" id="ARBA00023015"/>
    </source>
</evidence>
<dbReference type="SMART" id="SM00419">
    <property type="entry name" value="HTH_CRP"/>
    <property type="match status" value="1"/>
</dbReference>
<evidence type="ECO:0000256" key="3">
    <source>
        <dbReference type="ARBA" id="ARBA00023163"/>
    </source>
</evidence>
<keyword evidence="2" id="KW-0238">DNA-binding</keyword>
<feature type="domain" description="HTH crp-type" evidence="5">
    <location>
        <begin position="159"/>
        <end position="227"/>
    </location>
</feature>
<dbReference type="Gene3D" id="2.60.120.10">
    <property type="entry name" value="Jelly Rolls"/>
    <property type="match status" value="1"/>
</dbReference>
<sequence>MERPGPLCASFGTGSVWKENNVISMLEQNSVWRSILSQGEYLPLDKGRCWTECPGNDRFAFLDKGLIRLSSLGENGSERIFLHIGAGCIFGELSCMHVAPLSTASFLAMEPCEVYLFPKSLLEDRSFTLLHPELMMNLVQSLILKAGAFFGQIEERVGLSPENLVCRYLFRLQEEGSGHLRPRFSQSDLALALGLHRSTVCRVLHDLRERGILGEFTRTKLEILDREGLRDMCRTGNK</sequence>
<dbReference type="InterPro" id="IPR036390">
    <property type="entry name" value="WH_DNA-bd_sf"/>
</dbReference>
<organism evidence="6 7">
    <name type="scientific">Mailhella massiliensis</name>
    <dbReference type="NCBI Taxonomy" id="1903261"/>
    <lineage>
        <taxon>Bacteria</taxon>
        <taxon>Pseudomonadati</taxon>
        <taxon>Thermodesulfobacteriota</taxon>
        <taxon>Desulfovibrionia</taxon>
        <taxon>Desulfovibrionales</taxon>
        <taxon>Desulfovibrionaceae</taxon>
        <taxon>Mailhella</taxon>
    </lineage>
</organism>
<evidence type="ECO:0000259" key="5">
    <source>
        <dbReference type="PROSITE" id="PS51063"/>
    </source>
</evidence>
<evidence type="ECO:0000313" key="6">
    <source>
        <dbReference type="EMBL" id="HJD96186.1"/>
    </source>
</evidence>
<dbReference type="InterPro" id="IPR000595">
    <property type="entry name" value="cNMP-bd_dom"/>
</dbReference>
<protein>
    <submittedName>
        <fullName evidence="6">Crp/Fnr family transcriptional regulator</fullName>
    </submittedName>
</protein>
<dbReference type="Proteomes" id="UP000698963">
    <property type="component" value="Unassembled WGS sequence"/>
</dbReference>
<dbReference type="RefSeq" id="WP_304120341.1">
    <property type="nucleotide sequence ID" value="NZ_DYZA01000018.1"/>
</dbReference>
<dbReference type="Pfam" id="PF13545">
    <property type="entry name" value="HTH_Crp_2"/>
    <property type="match status" value="1"/>
</dbReference>
<dbReference type="SUPFAM" id="SSF51206">
    <property type="entry name" value="cAMP-binding domain-like"/>
    <property type="match status" value="1"/>
</dbReference>
<dbReference type="Pfam" id="PF00027">
    <property type="entry name" value="cNMP_binding"/>
    <property type="match status" value="1"/>
</dbReference>
<feature type="domain" description="Cyclic nucleotide-binding" evidence="4">
    <location>
        <begin position="57"/>
        <end position="123"/>
    </location>
</feature>
<dbReference type="EMBL" id="DYZA01000018">
    <property type="protein sequence ID" value="HJD96186.1"/>
    <property type="molecule type" value="Genomic_DNA"/>
</dbReference>
<reference evidence="6" key="1">
    <citation type="journal article" date="2021" name="PeerJ">
        <title>Extensive microbial diversity within the chicken gut microbiome revealed by metagenomics and culture.</title>
        <authorList>
            <person name="Gilroy R."/>
            <person name="Ravi A."/>
            <person name="Getino M."/>
            <person name="Pursley I."/>
            <person name="Horton D.L."/>
            <person name="Alikhan N.F."/>
            <person name="Baker D."/>
            <person name="Gharbi K."/>
            <person name="Hall N."/>
            <person name="Watson M."/>
            <person name="Adriaenssens E.M."/>
            <person name="Foster-Nyarko E."/>
            <person name="Jarju S."/>
            <person name="Secka A."/>
            <person name="Antonio M."/>
            <person name="Oren A."/>
            <person name="Chaudhuri R.R."/>
            <person name="La Ragione R."/>
            <person name="Hildebrand F."/>
            <person name="Pallen M.J."/>
        </authorList>
    </citation>
    <scope>NUCLEOTIDE SEQUENCE</scope>
    <source>
        <strain evidence="6">ChiGjej2B2-19336</strain>
    </source>
</reference>
<comment type="caution">
    <text evidence="6">The sequence shown here is derived from an EMBL/GenBank/DDBJ whole genome shotgun (WGS) entry which is preliminary data.</text>
</comment>
<dbReference type="SUPFAM" id="SSF46785">
    <property type="entry name" value="Winged helix' DNA-binding domain"/>
    <property type="match status" value="1"/>
</dbReference>
<dbReference type="InterPro" id="IPR018490">
    <property type="entry name" value="cNMP-bd_dom_sf"/>
</dbReference>
<keyword evidence="1" id="KW-0805">Transcription regulation</keyword>
<dbReference type="InterPro" id="IPR012318">
    <property type="entry name" value="HTH_CRP"/>
</dbReference>
<dbReference type="GO" id="GO:0003677">
    <property type="term" value="F:DNA binding"/>
    <property type="evidence" value="ECO:0007669"/>
    <property type="project" value="UniProtKB-KW"/>
</dbReference>
<evidence type="ECO:0000256" key="2">
    <source>
        <dbReference type="ARBA" id="ARBA00023125"/>
    </source>
</evidence>
<reference evidence="6" key="2">
    <citation type="submission" date="2021-09" db="EMBL/GenBank/DDBJ databases">
        <authorList>
            <person name="Gilroy R."/>
        </authorList>
    </citation>
    <scope>NUCLEOTIDE SEQUENCE</scope>
    <source>
        <strain evidence="6">ChiGjej2B2-19336</strain>
    </source>
</reference>
<evidence type="ECO:0000259" key="4">
    <source>
        <dbReference type="PROSITE" id="PS50042"/>
    </source>
</evidence>